<reference evidence="1 2" key="1">
    <citation type="journal article" date="2011" name="Genome Biol.">
        <title>Comparative genome sequence analysis underscores mycoparasitism as the ancestral life style of Trichoderma.</title>
        <authorList>
            <person name="Kubicek C.P."/>
            <person name="Herrera-Estrella A."/>
            <person name="Seidl-Seiboth V."/>
            <person name="Martinez D.A."/>
            <person name="Druzhinina I.S."/>
            <person name="Thon M."/>
            <person name="Zeilinger S."/>
            <person name="Casas-Flores S."/>
            <person name="Horwitz B.A."/>
            <person name="Mukherjee P.K."/>
            <person name="Mukherjee M."/>
            <person name="Kredics L."/>
            <person name="Alcaraz L.D."/>
            <person name="Aerts A."/>
            <person name="Antal Z."/>
            <person name="Atanasova L."/>
            <person name="Cervantes-Badillo M.G."/>
            <person name="Challacombe J."/>
            <person name="Chertkov O."/>
            <person name="McCluskey K."/>
            <person name="Coulpier F."/>
            <person name="Deshpande N."/>
            <person name="von Doehren H."/>
            <person name="Ebbole D.J."/>
            <person name="Esquivel-Naranjo E.U."/>
            <person name="Fekete E."/>
            <person name="Flipphi M."/>
            <person name="Glaser F."/>
            <person name="Gomez-Rodriguez E.Y."/>
            <person name="Gruber S."/>
            <person name="Han C."/>
            <person name="Henrissat B."/>
            <person name="Hermosa R."/>
            <person name="Hernandez-Onate M."/>
            <person name="Karaffa L."/>
            <person name="Kosti I."/>
            <person name="Le Crom S."/>
            <person name="Lindquist E."/>
            <person name="Lucas S."/>
            <person name="Luebeck M."/>
            <person name="Luebeck P.S."/>
            <person name="Margeot A."/>
            <person name="Metz B."/>
            <person name="Misra M."/>
            <person name="Nevalainen H."/>
            <person name="Omann M."/>
            <person name="Packer N."/>
            <person name="Perrone G."/>
            <person name="Uresti-Rivera E.E."/>
            <person name="Salamov A."/>
            <person name="Schmoll M."/>
            <person name="Seiboth B."/>
            <person name="Shapiro H."/>
            <person name="Sukno S."/>
            <person name="Tamayo-Ramos J.A."/>
            <person name="Tisch D."/>
            <person name="Wiest A."/>
            <person name="Wilkinson H.H."/>
            <person name="Zhang M."/>
            <person name="Coutinho P.M."/>
            <person name="Kenerley C.M."/>
            <person name="Monte E."/>
            <person name="Baker S.E."/>
            <person name="Grigoriev I.V."/>
        </authorList>
    </citation>
    <scope>NUCLEOTIDE SEQUENCE [LARGE SCALE GENOMIC DNA]</scope>
    <source>
        <strain evidence="2">Gv29-8 / FGSC 10586</strain>
    </source>
</reference>
<dbReference type="OrthoDB" id="3538597at2759"/>
<keyword evidence="2" id="KW-1185">Reference proteome</keyword>
<protein>
    <submittedName>
        <fullName evidence="1">Uncharacterized protein</fullName>
    </submittedName>
</protein>
<gene>
    <name evidence="1" type="ORF">TRIVIDRAFT_224551</name>
</gene>
<comment type="caution">
    <text evidence="1">The sequence shown here is derived from an EMBL/GenBank/DDBJ whole genome shotgun (WGS) entry which is preliminary data.</text>
</comment>
<dbReference type="OMA" id="RNESTWR"/>
<dbReference type="InParanoid" id="G9N0L5"/>
<dbReference type="RefSeq" id="XP_013954092.1">
    <property type="nucleotide sequence ID" value="XM_014098617.1"/>
</dbReference>
<dbReference type="eggNOG" id="ENOG502S31X">
    <property type="taxonomic scope" value="Eukaryota"/>
</dbReference>
<dbReference type="GeneID" id="25791881"/>
<dbReference type="EMBL" id="ABDF02000082">
    <property type="protein sequence ID" value="EHK19897.1"/>
    <property type="molecule type" value="Genomic_DNA"/>
</dbReference>
<dbReference type="STRING" id="413071.G9N0L5"/>
<evidence type="ECO:0000313" key="2">
    <source>
        <dbReference type="Proteomes" id="UP000007115"/>
    </source>
</evidence>
<dbReference type="AlphaFoldDB" id="G9N0L5"/>
<name>G9N0L5_HYPVG</name>
<proteinExistence type="predicted"/>
<evidence type="ECO:0000313" key="1">
    <source>
        <dbReference type="EMBL" id="EHK19897.1"/>
    </source>
</evidence>
<dbReference type="Proteomes" id="UP000007115">
    <property type="component" value="Unassembled WGS sequence"/>
</dbReference>
<accession>G9N0L5</accession>
<dbReference type="HOGENOM" id="CLU_005168_2_0_1"/>
<organism evidence="1 2">
    <name type="scientific">Hypocrea virens (strain Gv29-8 / FGSC 10586)</name>
    <name type="common">Gliocladium virens</name>
    <name type="synonym">Trichoderma virens</name>
    <dbReference type="NCBI Taxonomy" id="413071"/>
    <lineage>
        <taxon>Eukaryota</taxon>
        <taxon>Fungi</taxon>
        <taxon>Dikarya</taxon>
        <taxon>Ascomycota</taxon>
        <taxon>Pezizomycotina</taxon>
        <taxon>Sordariomycetes</taxon>
        <taxon>Hypocreomycetidae</taxon>
        <taxon>Hypocreales</taxon>
        <taxon>Hypocreaceae</taxon>
        <taxon>Trichoderma</taxon>
    </lineage>
</organism>
<sequence>MPTLTSEKLVHLQELCQKYRIEFLGEIDSSHWPEWHKDTLNGVRDVASIRYNAYATNPAHLGTDPWKMERKSHAMVLVKSADRSRGRNEKIDKKLVNLVVVRERDGLWISTLEVVGLNQIFNFRADDEVNHGPEIGKELGKREHPDRVYGLRKTRNIELLLYDMTAQRPDPEFSTDPGQTGWPFALRFMNPPMNEKGDHQLFPFLVLEAKTGSSDEWHAINMQTAFSIRTFLDSQQQLYSAASALSDWKAKPMVWFFSNKGENWRLCAAYTEDASAERDRVGTTVYRVIDVWHGCITSRDGALQLLLLVDYLFDWARDKYREDIIGALRTVARGESDAASGVYYPDTDIFSTVPLDGVHQPTQVTEDDSNLSSYISAQSPFLALDSPAGVFRHATFVESKYYCLYITRDNVETFLRSATQTRVQPLCRLILGHMSQSILTDPDTLDAIEVEWTGVSRSSGSSYRPQAQEQFHVVMSFTTYLSTQWHQVRELSVIAITRDAWKFIGDAFGFMKKLRKPLIYDYYDKSEFIRMIIRLMAGSPRQILHAAIMRTAYRIVQSFAGSHSLGVKVDSGSLRGIVYFIYAWLKRGGALEPDESFLRSSKNFHQQHLREDQAEPFPLLRENHLQASDEGCVLITATCEGMDSAGRKGASLCAYLTEGSPAATDTKDLAATLKKAIETRDVYHTTRTSTRSTNFTALNQQKQSGDGLWNIRGPYGVYSRDFGFLDFLRTLSSEVPTVIGSSRSPDACGSQLYQRNISPWMDPRYFYIKCQPRMFVLYKLFTKEILFWKGIARERERSGVSCCRLCAALGEHDICTACQVFLADKNQYEWFKNAVRGEPPLQIKDLSEEELGKRLWTIRTGYTSLRQNIARRPLGFGNYDGNIDWARKLDFYSKIDDPFNDIAELAAQWQQFCRYCDGKKMVPPIQSSRKPEAQAI</sequence>
<dbReference type="VEuPathDB" id="FungiDB:TRIVIDRAFT_224551"/>